<dbReference type="RefSeq" id="WP_159804398.1">
    <property type="nucleotide sequence ID" value="NZ_BLJE01000001.1"/>
</dbReference>
<reference evidence="1 2" key="1">
    <citation type="submission" date="2019-12" db="EMBL/GenBank/DDBJ databases">
        <title>Litoreibacter badius sp. nov., a novel bacteriochlorophyll a-containing bacterium in the genus Litoreibacter.</title>
        <authorList>
            <person name="Kanamuro M."/>
            <person name="Takabe Y."/>
            <person name="Mori K."/>
            <person name="Takaichi S."/>
            <person name="Hanada S."/>
        </authorList>
    </citation>
    <scope>NUCLEOTIDE SEQUENCE [LARGE SCALE GENOMIC DNA]</scope>
    <source>
        <strain evidence="1 2">K6</strain>
    </source>
</reference>
<evidence type="ECO:0000313" key="1">
    <source>
        <dbReference type="EMBL" id="GFE63463.1"/>
    </source>
</evidence>
<dbReference type="OrthoDB" id="7875256at2"/>
<dbReference type="EMBL" id="BLJE01000001">
    <property type="protein sequence ID" value="GFE63463.1"/>
    <property type="molecule type" value="Genomic_DNA"/>
</dbReference>
<protein>
    <submittedName>
        <fullName evidence="1">Uncharacterized protein</fullName>
    </submittedName>
</protein>
<sequence length="58" mass="6740">MSHRPIREVEDYTKPFLWMLCVLLFIGFITLWATFGYLASLLSGAVAHLFIGRLPRRD</sequence>
<keyword evidence="2" id="KW-1185">Reference proteome</keyword>
<organism evidence="1 2">
    <name type="scientific">Litoreibacter roseus</name>
    <dbReference type="NCBI Taxonomy" id="2601869"/>
    <lineage>
        <taxon>Bacteria</taxon>
        <taxon>Pseudomonadati</taxon>
        <taxon>Pseudomonadota</taxon>
        <taxon>Alphaproteobacteria</taxon>
        <taxon>Rhodobacterales</taxon>
        <taxon>Roseobacteraceae</taxon>
        <taxon>Litoreibacter</taxon>
    </lineage>
</organism>
<comment type="caution">
    <text evidence="1">The sequence shown here is derived from an EMBL/GenBank/DDBJ whole genome shotgun (WGS) entry which is preliminary data.</text>
</comment>
<proteinExistence type="predicted"/>
<dbReference type="AlphaFoldDB" id="A0A6N6JB53"/>
<dbReference type="Proteomes" id="UP000436822">
    <property type="component" value="Unassembled WGS sequence"/>
</dbReference>
<evidence type="ECO:0000313" key="2">
    <source>
        <dbReference type="Proteomes" id="UP000436822"/>
    </source>
</evidence>
<name>A0A6N6JB53_9RHOB</name>
<accession>A0A6N6JB53</accession>
<gene>
    <name evidence="1" type="ORF">KIN_05370</name>
</gene>